<dbReference type="AlphaFoldDB" id="A0A8J7MF09"/>
<keyword evidence="2" id="KW-1185">Reference proteome</keyword>
<dbReference type="Proteomes" id="UP000624703">
    <property type="component" value="Unassembled WGS sequence"/>
</dbReference>
<protein>
    <submittedName>
        <fullName evidence="1">Uncharacterized protein</fullName>
    </submittedName>
</protein>
<accession>A0A8J7MF09</accession>
<evidence type="ECO:0000313" key="2">
    <source>
        <dbReference type="Proteomes" id="UP000624703"/>
    </source>
</evidence>
<organism evidence="1 2">
    <name type="scientific">Persicirhabdus sediminis</name>
    <dbReference type="NCBI Taxonomy" id="454144"/>
    <lineage>
        <taxon>Bacteria</taxon>
        <taxon>Pseudomonadati</taxon>
        <taxon>Verrucomicrobiota</taxon>
        <taxon>Verrucomicrobiia</taxon>
        <taxon>Verrucomicrobiales</taxon>
        <taxon>Verrucomicrobiaceae</taxon>
        <taxon>Persicirhabdus</taxon>
    </lineage>
</organism>
<dbReference type="EMBL" id="JAENIM010000039">
    <property type="protein sequence ID" value="MBK1791495.1"/>
    <property type="molecule type" value="Genomic_DNA"/>
</dbReference>
<proteinExistence type="predicted"/>
<gene>
    <name evidence="1" type="ORF">JIN82_10055</name>
</gene>
<reference evidence="1" key="1">
    <citation type="submission" date="2021-01" db="EMBL/GenBank/DDBJ databases">
        <title>Modified the classification status of verrucomicrobia.</title>
        <authorList>
            <person name="Feng X."/>
        </authorList>
    </citation>
    <scope>NUCLEOTIDE SEQUENCE</scope>
    <source>
        <strain evidence="1">_KCTC 22039</strain>
    </source>
</reference>
<comment type="caution">
    <text evidence="1">The sequence shown here is derived from an EMBL/GenBank/DDBJ whole genome shotgun (WGS) entry which is preliminary data.</text>
</comment>
<sequence length="455" mass="50325">MILRISLVALTLLVIAGIIIVRKAHYDWAKLQTELADRGEFLNLADHQKSSQPAGKNLADSPFWKEFASADNELITNGPSSLDTKYSPRRAATDPCAIPAYSFHSIWTGHRPPHGQESSYEQGAKVYLAQTKPLAGLVGSYRQALLQADFINTVIIKDGELQSSAPLTYKIKAMNQLLARQCSAHLVLGNHGQAFQLMVTLAESLNLPRVNGNAVKTLLAAAGKSSLCALVRQAIDSQAFSASQLAELDRHFAAVAPAPEAIVAMMRSERCFNLGAKMYTEDDFADPDDDEGWKWLGQLVDPFYKINVTTRTQDMIDDIVQNQAAGEVLLHEFIEQQNSGWMRPLAEHLGDQALFAHVFGGLKYLQSTNQITMARIAIAIELHRLKTGRFPSALSQLEGEYFTKTPVSAYDGTPFRYQLIAGRPEIDYSPPTALQASKLKVEEKDISWKINQLKQ</sequence>
<name>A0A8J7MF09_9BACT</name>
<evidence type="ECO:0000313" key="1">
    <source>
        <dbReference type="EMBL" id="MBK1791495.1"/>
    </source>
</evidence>
<dbReference type="RefSeq" id="WP_200311496.1">
    <property type="nucleotide sequence ID" value="NZ_JAENIM010000039.1"/>
</dbReference>